<gene>
    <name evidence="1" type="ORF">KL867_17630</name>
</gene>
<accession>A0ABS5WUS8</accession>
<name>A0ABS5WUS8_9RHOB</name>
<dbReference type="SUPFAM" id="SSF47413">
    <property type="entry name" value="lambda repressor-like DNA-binding domains"/>
    <property type="match status" value="1"/>
</dbReference>
<sequence length="92" mass="10342">MRTRLAAALDEKRLSMRKASLDAGFSETYVHGILKLGRDPGIASLTRLCDTLELSAAFVIFGHDVTPEMDEILRIFQENPAKREALLQLIRE</sequence>
<dbReference type="Proteomes" id="UP000763802">
    <property type="component" value="Unassembled WGS sequence"/>
</dbReference>
<evidence type="ECO:0000313" key="2">
    <source>
        <dbReference type="Proteomes" id="UP000763802"/>
    </source>
</evidence>
<protein>
    <recommendedName>
        <fullName evidence="3">HTH cro/C1-type domain-containing protein</fullName>
    </recommendedName>
</protein>
<evidence type="ECO:0008006" key="3">
    <source>
        <dbReference type="Google" id="ProtNLM"/>
    </source>
</evidence>
<keyword evidence="2" id="KW-1185">Reference proteome</keyword>
<dbReference type="InterPro" id="IPR010982">
    <property type="entry name" value="Lambda_DNA-bd_dom_sf"/>
</dbReference>
<comment type="caution">
    <text evidence="1">The sequence shown here is derived from an EMBL/GenBank/DDBJ whole genome shotgun (WGS) entry which is preliminary data.</text>
</comment>
<dbReference type="EMBL" id="JAHHDY010000018">
    <property type="protein sequence ID" value="MBT3142893.1"/>
    <property type="molecule type" value="Genomic_DNA"/>
</dbReference>
<proteinExistence type="predicted"/>
<organism evidence="1 2">
    <name type="scientific">Falsiruegeria litorea</name>
    <dbReference type="NCBI Taxonomy" id="1280831"/>
    <lineage>
        <taxon>Bacteria</taxon>
        <taxon>Pseudomonadati</taxon>
        <taxon>Pseudomonadota</taxon>
        <taxon>Alphaproteobacteria</taxon>
        <taxon>Rhodobacterales</taxon>
        <taxon>Roseobacteraceae</taxon>
        <taxon>Falsiruegeria</taxon>
    </lineage>
</organism>
<reference evidence="1 2" key="1">
    <citation type="submission" date="2021-05" db="EMBL/GenBank/DDBJ databases">
        <title>Draft genomes of marine bacteria isolated from model chitin particles.</title>
        <authorList>
            <person name="Datta M.S."/>
            <person name="Schwartzman J.A."/>
            <person name="Cordero O."/>
        </authorList>
    </citation>
    <scope>NUCLEOTIDE SEQUENCE [LARGE SCALE GENOMIC DNA]</scope>
    <source>
        <strain evidence="1 2">4E07</strain>
    </source>
</reference>
<evidence type="ECO:0000313" key="1">
    <source>
        <dbReference type="EMBL" id="MBT3142893.1"/>
    </source>
</evidence>